<dbReference type="GO" id="GO:0019748">
    <property type="term" value="P:secondary metabolic process"/>
    <property type="evidence" value="ECO:0007669"/>
    <property type="project" value="TreeGrafter"/>
</dbReference>
<evidence type="ECO:0000313" key="4">
    <source>
        <dbReference type="Proteomes" id="UP000295444"/>
    </source>
</evidence>
<dbReference type="PANTHER" id="PTHR21240:SF28">
    <property type="entry name" value="ISO-OROTATE DECARBOXYLASE (EUROFUNG)"/>
    <property type="match status" value="1"/>
</dbReference>
<dbReference type="InterPro" id="IPR032466">
    <property type="entry name" value="Metal_Hydrolase"/>
</dbReference>
<dbReference type="Proteomes" id="UP000295444">
    <property type="component" value="Unassembled WGS sequence"/>
</dbReference>
<reference evidence="3 4" key="1">
    <citation type="submission" date="2019-03" db="EMBL/GenBank/DDBJ databases">
        <title>Genomic Encyclopedia of Type Strains, Phase IV (KMG-IV): sequencing the most valuable type-strain genomes for metagenomic binning, comparative biology and taxonomic classification.</title>
        <authorList>
            <person name="Goeker M."/>
        </authorList>
    </citation>
    <scope>NUCLEOTIDE SEQUENCE [LARGE SCALE GENOMIC DNA]</scope>
    <source>
        <strain evidence="3 4">DSM 45361</strain>
    </source>
</reference>
<dbReference type="InterPro" id="IPR006680">
    <property type="entry name" value="Amidohydro-rel"/>
</dbReference>
<dbReference type="InterPro" id="IPR032465">
    <property type="entry name" value="ACMSD"/>
</dbReference>
<dbReference type="OrthoDB" id="8673173at2"/>
<sequence>MKALIDALRERRPQQAIEIIDAHAHVGPYSLFFIPRNDSDGLVRAMDRCGVRRTILSSHLGIQLDARAGNEETARAVDRHPGRIQGYIVVNPWQDPEAEIARWAGDPRFVGIKVHPDLHHYAVTGDRYAAVWEFAERTGRPVLTHSWLGSPYDDLRQIGQVAERHPEANILVGHAGVLREGIDEAIAIAKAHPHLYLELCGSHGHGELIVRMAREVGAERLVYGSDFPFIDMRSSLGRLVFAALDDDEKTMVLGGTIAGLLAHAGERS</sequence>
<evidence type="ECO:0000256" key="1">
    <source>
        <dbReference type="ARBA" id="ARBA00023239"/>
    </source>
</evidence>
<dbReference type="GO" id="GO:0016787">
    <property type="term" value="F:hydrolase activity"/>
    <property type="evidence" value="ECO:0007669"/>
    <property type="project" value="InterPro"/>
</dbReference>
<organism evidence="3 4">
    <name type="scientific">Labedaea rhizosphaerae</name>
    <dbReference type="NCBI Taxonomy" id="598644"/>
    <lineage>
        <taxon>Bacteria</taxon>
        <taxon>Bacillati</taxon>
        <taxon>Actinomycetota</taxon>
        <taxon>Actinomycetes</taxon>
        <taxon>Pseudonocardiales</taxon>
        <taxon>Pseudonocardiaceae</taxon>
        <taxon>Labedaea</taxon>
    </lineage>
</organism>
<dbReference type="Pfam" id="PF04909">
    <property type="entry name" value="Amidohydro_2"/>
    <property type="match status" value="1"/>
</dbReference>
<name>A0A4R6S531_LABRH</name>
<gene>
    <name evidence="3" type="ORF">EV186_10574</name>
</gene>
<dbReference type="RefSeq" id="WP_133852263.1">
    <property type="nucleotide sequence ID" value="NZ_SNXZ01000005.1"/>
</dbReference>
<dbReference type="AlphaFoldDB" id="A0A4R6S531"/>
<feature type="domain" description="Amidohydrolase-related" evidence="2">
    <location>
        <begin position="20"/>
        <end position="258"/>
    </location>
</feature>
<dbReference type="CDD" id="cd01292">
    <property type="entry name" value="metallo-dependent_hydrolases"/>
    <property type="match status" value="1"/>
</dbReference>
<dbReference type="Gene3D" id="3.20.20.140">
    <property type="entry name" value="Metal-dependent hydrolases"/>
    <property type="match status" value="1"/>
</dbReference>
<dbReference type="GO" id="GO:0016831">
    <property type="term" value="F:carboxy-lyase activity"/>
    <property type="evidence" value="ECO:0007669"/>
    <property type="project" value="InterPro"/>
</dbReference>
<evidence type="ECO:0000313" key="3">
    <source>
        <dbReference type="EMBL" id="TDP94842.1"/>
    </source>
</evidence>
<proteinExistence type="predicted"/>
<protein>
    <recommendedName>
        <fullName evidence="2">Amidohydrolase-related domain-containing protein</fullName>
    </recommendedName>
</protein>
<evidence type="ECO:0000259" key="2">
    <source>
        <dbReference type="Pfam" id="PF04909"/>
    </source>
</evidence>
<comment type="caution">
    <text evidence="3">The sequence shown here is derived from an EMBL/GenBank/DDBJ whole genome shotgun (WGS) entry which is preliminary data.</text>
</comment>
<dbReference type="SUPFAM" id="SSF51556">
    <property type="entry name" value="Metallo-dependent hydrolases"/>
    <property type="match status" value="1"/>
</dbReference>
<dbReference type="PANTHER" id="PTHR21240">
    <property type="entry name" value="2-AMINO-3-CARBOXYLMUCONATE-6-SEMIALDEHYDE DECARBOXYLASE"/>
    <property type="match status" value="1"/>
</dbReference>
<accession>A0A4R6S531</accession>
<keyword evidence="1" id="KW-0456">Lyase</keyword>
<keyword evidence="4" id="KW-1185">Reference proteome</keyword>
<dbReference type="GO" id="GO:0005737">
    <property type="term" value="C:cytoplasm"/>
    <property type="evidence" value="ECO:0007669"/>
    <property type="project" value="TreeGrafter"/>
</dbReference>
<dbReference type="EMBL" id="SNXZ01000005">
    <property type="protein sequence ID" value="TDP94842.1"/>
    <property type="molecule type" value="Genomic_DNA"/>
</dbReference>